<sequence length="89" mass="9776">MMSSKPKFAILVAVLVTLPVAALAQARAPEARKSLPDVVSSLSAQGYRIREIEMDDGYYEASVIDPKNVRGEVKIDSVTGEIIRFRPKD</sequence>
<dbReference type="RefSeq" id="WP_109458295.1">
    <property type="nucleotide sequence ID" value="NZ_QFBC01000004.1"/>
</dbReference>
<evidence type="ECO:0000313" key="3">
    <source>
        <dbReference type="EMBL" id="PWE55976.1"/>
    </source>
</evidence>
<feature type="domain" description="PepSY" evidence="2">
    <location>
        <begin position="9"/>
        <end position="84"/>
    </location>
</feature>
<comment type="caution">
    <text evidence="3">The sequence shown here is derived from an EMBL/GenBank/DDBJ whole genome shotgun (WGS) entry which is preliminary data.</text>
</comment>
<feature type="chain" id="PRO_5015589136" description="PepSY domain-containing protein" evidence="1">
    <location>
        <begin position="25"/>
        <end position="89"/>
    </location>
</feature>
<evidence type="ECO:0000259" key="2">
    <source>
        <dbReference type="Pfam" id="PF13670"/>
    </source>
</evidence>
<name>A0A2U2DRM6_9HYPH</name>
<gene>
    <name evidence="3" type="ORF">DEM27_11040</name>
</gene>
<protein>
    <recommendedName>
        <fullName evidence="2">PepSY domain-containing protein</fullName>
    </recommendedName>
</protein>
<accession>A0A2U2DRM6</accession>
<dbReference type="Proteomes" id="UP000245252">
    <property type="component" value="Unassembled WGS sequence"/>
</dbReference>
<reference evidence="3 4" key="1">
    <citation type="submission" date="2018-05" db="EMBL/GenBank/DDBJ databases">
        <title>The draft genome of strain NS-104.</title>
        <authorList>
            <person name="Hang P."/>
            <person name="Jiang J."/>
        </authorList>
    </citation>
    <scope>NUCLEOTIDE SEQUENCE [LARGE SCALE GENOMIC DNA]</scope>
    <source>
        <strain evidence="3 4">NS-104</strain>
    </source>
</reference>
<dbReference type="EMBL" id="QFBC01000004">
    <property type="protein sequence ID" value="PWE55976.1"/>
    <property type="molecule type" value="Genomic_DNA"/>
</dbReference>
<keyword evidence="4" id="KW-1185">Reference proteome</keyword>
<dbReference type="OrthoDB" id="7365433at2"/>
<evidence type="ECO:0000313" key="4">
    <source>
        <dbReference type="Proteomes" id="UP000245252"/>
    </source>
</evidence>
<dbReference type="Pfam" id="PF13670">
    <property type="entry name" value="PepSY_2"/>
    <property type="match status" value="1"/>
</dbReference>
<keyword evidence="1" id="KW-0732">Signal</keyword>
<dbReference type="AlphaFoldDB" id="A0A2U2DRM6"/>
<proteinExistence type="predicted"/>
<feature type="signal peptide" evidence="1">
    <location>
        <begin position="1"/>
        <end position="24"/>
    </location>
</feature>
<organism evidence="3 4">
    <name type="scientific">Metarhizobium album</name>
    <dbReference type="NCBI Taxonomy" id="2182425"/>
    <lineage>
        <taxon>Bacteria</taxon>
        <taxon>Pseudomonadati</taxon>
        <taxon>Pseudomonadota</taxon>
        <taxon>Alphaproteobacteria</taxon>
        <taxon>Hyphomicrobiales</taxon>
        <taxon>Rhizobiaceae</taxon>
        <taxon>Metarhizobium</taxon>
    </lineage>
</organism>
<dbReference type="InterPro" id="IPR025711">
    <property type="entry name" value="PepSY"/>
</dbReference>
<evidence type="ECO:0000256" key="1">
    <source>
        <dbReference type="SAM" id="SignalP"/>
    </source>
</evidence>